<proteinExistence type="predicted"/>
<comment type="caution">
    <text evidence="1">The sequence shown here is derived from an EMBL/GenBank/DDBJ whole genome shotgun (WGS) entry which is preliminary data.</text>
</comment>
<reference evidence="1" key="1">
    <citation type="submission" date="2022-10" db="EMBL/GenBank/DDBJ databases">
        <title>Genome Sequence of Xylaria curta.</title>
        <authorList>
            <person name="Buettner E."/>
        </authorList>
    </citation>
    <scope>NUCLEOTIDE SEQUENCE</scope>
    <source>
        <strain evidence="1">Babe10</strain>
    </source>
</reference>
<evidence type="ECO:0000313" key="2">
    <source>
        <dbReference type="Proteomes" id="UP001143856"/>
    </source>
</evidence>
<protein>
    <submittedName>
        <fullName evidence="1">Uncharacterized protein</fullName>
    </submittedName>
</protein>
<gene>
    <name evidence="1" type="ORF">NUW58_g8169</name>
</gene>
<accession>A0ACC1NBW9</accession>
<name>A0ACC1NBW9_9PEZI</name>
<evidence type="ECO:0000313" key="1">
    <source>
        <dbReference type="EMBL" id="KAJ2976116.1"/>
    </source>
</evidence>
<organism evidence="1 2">
    <name type="scientific">Xylaria curta</name>
    <dbReference type="NCBI Taxonomy" id="42375"/>
    <lineage>
        <taxon>Eukaryota</taxon>
        <taxon>Fungi</taxon>
        <taxon>Dikarya</taxon>
        <taxon>Ascomycota</taxon>
        <taxon>Pezizomycotina</taxon>
        <taxon>Sordariomycetes</taxon>
        <taxon>Xylariomycetidae</taxon>
        <taxon>Xylariales</taxon>
        <taxon>Xylariaceae</taxon>
        <taxon>Xylaria</taxon>
    </lineage>
</organism>
<sequence>MHINNVADKANKAEKATGNQLRNISCYLGPAWDSPFAPHHRGRTQIPESISQSCGPSARAGSRGSILTQDSPNSTAVVMSSRGNQRRGPNRNSEISQHGEELAAWKDVKDQLPGLLDMVNQSSANTADMYEQDKLCAEKKKSKTLTQDDLDKLDQLSRQGVRHNESTAQALKEKIEKIKVLRAIVKAQRRSSGSEHLPLWRSAQGPLGFQSGRFSYAFAQS</sequence>
<dbReference type="EMBL" id="JAPDGR010002375">
    <property type="protein sequence ID" value="KAJ2976116.1"/>
    <property type="molecule type" value="Genomic_DNA"/>
</dbReference>
<keyword evidence="2" id="KW-1185">Reference proteome</keyword>
<dbReference type="Proteomes" id="UP001143856">
    <property type="component" value="Unassembled WGS sequence"/>
</dbReference>